<evidence type="ECO:0000256" key="5">
    <source>
        <dbReference type="ARBA" id="ARBA00022692"/>
    </source>
</evidence>
<accession>A0A078G708</accession>
<dbReference type="Gene3D" id="1.20.120.220">
    <property type="entry name" value="ATP synthase, F0 complex, subunit A"/>
    <property type="match status" value="1"/>
</dbReference>
<evidence type="ECO:0000256" key="11">
    <source>
        <dbReference type="SAM" id="Phobius"/>
    </source>
</evidence>
<dbReference type="PANTHER" id="PTHR42823">
    <property type="entry name" value="ATP SYNTHASE SUBUNIT A, CHLOROPLASTIC"/>
    <property type="match status" value="1"/>
</dbReference>
<keyword evidence="9 11" id="KW-0472">Membrane</keyword>
<comment type="similarity">
    <text evidence="2">Belongs to the ATPase A chain family.</text>
</comment>
<dbReference type="SUPFAM" id="SSF81336">
    <property type="entry name" value="F1F0 ATP synthase subunit A"/>
    <property type="match status" value="1"/>
</dbReference>
<proteinExistence type="inferred from homology"/>
<evidence type="ECO:0000256" key="10">
    <source>
        <dbReference type="ARBA" id="ARBA00023310"/>
    </source>
</evidence>
<keyword evidence="3" id="KW-0813">Transport</keyword>
<evidence type="ECO:0000256" key="3">
    <source>
        <dbReference type="ARBA" id="ARBA00022448"/>
    </source>
</evidence>
<evidence type="ECO:0000256" key="6">
    <source>
        <dbReference type="ARBA" id="ARBA00022781"/>
    </source>
</evidence>
<keyword evidence="13" id="KW-1185">Reference proteome</keyword>
<reference evidence="12 13" key="1">
    <citation type="journal article" date="2014" name="Science">
        <title>Plant genetics. Early allopolyploid evolution in the post-Neolithic Brassica napus oilseed genome.</title>
        <authorList>
            <person name="Chalhoub B."/>
            <person name="Denoeud F."/>
            <person name="Liu S."/>
            <person name="Parkin I.A."/>
            <person name="Tang H."/>
            <person name="Wang X."/>
            <person name="Chiquet J."/>
            <person name="Belcram H."/>
            <person name="Tong C."/>
            <person name="Samans B."/>
            <person name="Correa M."/>
            <person name="Da Silva C."/>
            <person name="Just J."/>
            <person name="Falentin C."/>
            <person name="Koh C.S."/>
            <person name="Le Clainche I."/>
            <person name="Bernard M."/>
            <person name="Bento P."/>
            <person name="Noel B."/>
            <person name="Labadie K."/>
            <person name="Alberti A."/>
            <person name="Charles M."/>
            <person name="Arnaud D."/>
            <person name="Guo H."/>
            <person name="Daviaud C."/>
            <person name="Alamery S."/>
            <person name="Jabbari K."/>
            <person name="Zhao M."/>
            <person name="Edger P.P."/>
            <person name="Chelaifa H."/>
            <person name="Tack D."/>
            <person name="Lassalle G."/>
            <person name="Mestiri I."/>
            <person name="Schnel N."/>
            <person name="Le Paslier M.C."/>
            <person name="Fan G."/>
            <person name="Renault V."/>
            <person name="Bayer P.E."/>
            <person name="Golicz A.A."/>
            <person name="Manoli S."/>
            <person name="Lee T.H."/>
            <person name="Thi V.H."/>
            <person name="Chalabi S."/>
            <person name="Hu Q."/>
            <person name="Fan C."/>
            <person name="Tollenaere R."/>
            <person name="Lu Y."/>
            <person name="Battail C."/>
            <person name="Shen J."/>
            <person name="Sidebottom C.H."/>
            <person name="Wang X."/>
            <person name="Canaguier A."/>
            <person name="Chauveau A."/>
            <person name="Berard A."/>
            <person name="Deniot G."/>
            <person name="Guan M."/>
            <person name="Liu Z."/>
            <person name="Sun F."/>
            <person name="Lim Y.P."/>
            <person name="Lyons E."/>
            <person name="Town C.D."/>
            <person name="Bancroft I."/>
            <person name="Wang X."/>
            <person name="Meng J."/>
            <person name="Ma J."/>
            <person name="Pires J.C."/>
            <person name="King G.J."/>
            <person name="Brunel D."/>
            <person name="Delourme R."/>
            <person name="Renard M."/>
            <person name="Aury J.M."/>
            <person name="Adams K.L."/>
            <person name="Batley J."/>
            <person name="Snowdon R.J."/>
            <person name="Tost J."/>
            <person name="Edwards D."/>
            <person name="Zhou Y."/>
            <person name="Hua W."/>
            <person name="Sharpe A.G."/>
            <person name="Paterson A.H."/>
            <person name="Guan C."/>
            <person name="Wincker P."/>
        </authorList>
    </citation>
    <scope>NUCLEOTIDE SEQUENCE [LARGE SCALE GENOMIC DNA]</scope>
    <source>
        <strain evidence="13">cv. Darmor-bzh</strain>
    </source>
</reference>
<dbReference type="STRING" id="3708.A0A078G708"/>
<dbReference type="PANTHER" id="PTHR42823:SF3">
    <property type="entry name" value="ATP SYNTHASE SUBUNIT A, CHLOROPLASTIC"/>
    <property type="match status" value="1"/>
</dbReference>
<keyword evidence="5 11" id="KW-0812">Transmembrane</keyword>
<gene>
    <name evidence="12" type="primary">BnaA01g34200D</name>
    <name evidence="12" type="ORF">GSBRNA2T00015392001</name>
</gene>
<feature type="transmembrane region" description="Helical" evidence="11">
    <location>
        <begin position="32"/>
        <end position="50"/>
    </location>
</feature>
<dbReference type="InterPro" id="IPR045082">
    <property type="entry name" value="ATP_syn_F0_a_bact/chloroplast"/>
</dbReference>
<name>A0A078G708_BRANA</name>
<dbReference type="GO" id="GO:0015078">
    <property type="term" value="F:proton transmembrane transporter activity"/>
    <property type="evidence" value="ECO:0007669"/>
    <property type="project" value="InterPro"/>
</dbReference>
<keyword evidence="8" id="KW-0406">Ion transport</keyword>
<evidence type="ECO:0000256" key="2">
    <source>
        <dbReference type="ARBA" id="ARBA00006810"/>
    </source>
</evidence>
<evidence type="ECO:0000256" key="7">
    <source>
        <dbReference type="ARBA" id="ARBA00022989"/>
    </source>
</evidence>
<keyword evidence="7 11" id="KW-1133">Transmembrane helix</keyword>
<evidence type="ECO:0000313" key="13">
    <source>
        <dbReference type="Proteomes" id="UP000028999"/>
    </source>
</evidence>
<sequence length="57" mass="6340">MKNLTDSFVYYPVFIFFLPLVVPIPVMFLGLFTSGIQALIFATLAAAYIGESMEGHH</sequence>
<dbReference type="GO" id="GO:0045259">
    <property type="term" value="C:proton-transporting ATP synthase complex"/>
    <property type="evidence" value="ECO:0007669"/>
    <property type="project" value="UniProtKB-KW"/>
</dbReference>
<evidence type="ECO:0000256" key="8">
    <source>
        <dbReference type="ARBA" id="ARBA00023065"/>
    </source>
</evidence>
<dbReference type="PaxDb" id="3708-A0A078G708"/>
<dbReference type="InterPro" id="IPR035908">
    <property type="entry name" value="F0_ATP_A_sf"/>
</dbReference>
<keyword evidence="6" id="KW-0375">Hydrogen ion transport</keyword>
<dbReference type="AlphaFoldDB" id="A0A078G708"/>
<feature type="transmembrane region" description="Helical" evidence="11">
    <location>
        <begin position="7"/>
        <end position="26"/>
    </location>
</feature>
<evidence type="ECO:0000256" key="9">
    <source>
        <dbReference type="ARBA" id="ARBA00023136"/>
    </source>
</evidence>
<keyword evidence="10" id="KW-0066">ATP synthesis</keyword>
<dbReference type="EMBL" id="LK032116">
    <property type="protein sequence ID" value="CDY21189.1"/>
    <property type="molecule type" value="Genomic_DNA"/>
</dbReference>
<dbReference type="Proteomes" id="UP000028999">
    <property type="component" value="Unassembled WGS sequence"/>
</dbReference>
<evidence type="ECO:0000313" key="12">
    <source>
        <dbReference type="EMBL" id="CDY21189.1"/>
    </source>
</evidence>
<dbReference type="GO" id="GO:0015986">
    <property type="term" value="P:proton motive force-driven ATP synthesis"/>
    <property type="evidence" value="ECO:0007669"/>
    <property type="project" value="InterPro"/>
</dbReference>
<protein>
    <submittedName>
        <fullName evidence="12">BnaA01g34200D protein</fullName>
    </submittedName>
</protein>
<keyword evidence="4" id="KW-0138">CF(0)</keyword>
<evidence type="ECO:0000256" key="1">
    <source>
        <dbReference type="ARBA" id="ARBA00004141"/>
    </source>
</evidence>
<evidence type="ECO:0000256" key="4">
    <source>
        <dbReference type="ARBA" id="ARBA00022547"/>
    </source>
</evidence>
<comment type="subcellular location">
    <subcellularLocation>
        <location evidence="1">Membrane</location>
        <topology evidence="1">Multi-pass membrane protein</topology>
    </subcellularLocation>
</comment>
<organism evidence="12 13">
    <name type="scientific">Brassica napus</name>
    <name type="common">Rape</name>
    <dbReference type="NCBI Taxonomy" id="3708"/>
    <lineage>
        <taxon>Eukaryota</taxon>
        <taxon>Viridiplantae</taxon>
        <taxon>Streptophyta</taxon>
        <taxon>Embryophyta</taxon>
        <taxon>Tracheophyta</taxon>
        <taxon>Spermatophyta</taxon>
        <taxon>Magnoliopsida</taxon>
        <taxon>eudicotyledons</taxon>
        <taxon>Gunneridae</taxon>
        <taxon>Pentapetalae</taxon>
        <taxon>rosids</taxon>
        <taxon>malvids</taxon>
        <taxon>Brassicales</taxon>
        <taxon>Brassicaceae</taxon>
        <taxon>Brassiceae</taxon>
        <taxon>Brassica</taxon>
    </lineage>
</organism>
<dbReference type="Gramene" id="CDY21189">
    <property type="protein sequence ID" value="CDY21189"/>
    <property type="gene ID" value="GSBRNA2T00015392001"/>
</dbReference>